<organism evidence="2 3">
    <name type="scientific">Heterorhabditis bacteriophora</name>
    <name type="common">Entomopathogenic nematode worm</name>
    <dbReference type="NCBI Taxonomy" id="37862"/>
    <lineage>
        <taxon>Eukaryota</taxon>
        <taxon>Metazoa</taxon>
        <taxon>Ecdysozoa</taxon>
        <taxon>Nematoda</taxon>
        <taxon>Chromadorea</taxon>
        <taxon>Rhabditida</taxon>
        <taxon>Rhabditina</taxon>
        <taxon>Rhabditomorpha</taxon>
        <taxon>Strongyloidea</taxon>
        <taxon>Heterorhabditidae</taxon>
        <taxon>Heterorhabditis</taxon>
    </lineage>
</organism>
<dbReference type="Gene3D" id="1.20.1270.60">
    <property type="entry name" value="Arfaptin homology (AH) domain/BAR domain"/>
    <property type="match status" value="1"/>
</dbReference>
<evidence type="ECO:0000313" key="3">
    <source>
        <dbReference type="WBParaSite" id="Hba_19109"/>
    </source>
</evidence>
<dbReference type="GO" id="GO:0005737">
    <property type="term" value="C:cytoplasm"/>
    <property type="evidence" value="ECO:0007669"/>
    <property type="project" value="InterPro"/>
</dbReference>
<evidence type="ECO:0000259" key="1">
    <source>
        <dbReference type="Pfam" id="PF03114"/>
    </source>
</evidence>
<feature type="domain" description="BAR" evidence="1">
    <location>
        <begin position="101"/>
        <end position="222"/>
    </location>
</feature>
<dbReference type="InterPro" id="IPR027267">
    <property type="entry name" value="AH/BAR_dom_sf"/>
</dbReference>
<sequence>MNLALYILAYQMTEDKHMVTPVTAVAHTLCRIDLKHKNLCLDNLAHAMCEVTQENPKHRTSDYLQMEIDSPPGEDQYEKVAFYLRNNKTFENYKKCKIHIEVYDKMAAEHREYVRRARCLLKNIRAFIKHDYLVIDIHRGELDQRRREMDFAKSELKAAKELQLIEVKSQQYNQAVQTFEEKLNEVTTMLDLLPKNKEAHINDLLEWTIHTRQHHEKMAKLLDLTEK</sequence>
<dbReference type="WBParaSite" id="Hba_19109">
    <property type="protein sequence ID" value="Hba_19109"/>
    <property type="gene ID" value="Hba_19109"/>
</dbReference>
<proteinExistence type="predicted"/>
<dbReference type="Pfam" id="PF03114">
    <property type="entry name" value="BAR"/>
    <property type="match status" value="1"/>
</dbReference>
<keyword evidence="2" id="KW-1185">Reference proteome</keyword>
<evidence type="ECO:0000313" key="2">
    <source>
        <dbReference type="Proteomes" id="UP000095283"/>
    </source>
</evidence>
<protein>
    <submittedName>
        <fullName evidence="3">BAR domain-containing protein</fullName>
    </submittedName>
</protein>
<accession>A0A1I7XMU9</accession>
<dbReference type="AlphaFoldDB" id="A0A1I7XMU9"/>
<dbReference type="SUPFAM" id="SSF103657">
    <property type="entry name" value="BAR/IMD domain-like"/>
    <property type="match status" value="1"/>
</dbReference>
<reference evidence="3" key="1">
    <citation type="submission" date="2016-11" db="UniProtKB">
        <authorList>
            <consortium name="WormBaseParasite"/>
        </authorList>
    </citation>
    <scope>IDENTIFICATION</scope>
</reference>
<name>A0A1I7XMU9_HETBA</name>
<dbReference type="Proteomes" id="UP000095283">
    <property type="component" value="Unplaced"/>
</dbReference>
<dbReference type="InterPro" id="IPR004148">
    <property type="entry name" value="BAR_dom"/>
</dbReference>